<dbReference type="AlphaFoldDB" id="A0A6S6XQP8"/>
<dbReference type="Gene3D" id="1.10.10.10">
    <property type="entry name" value="Winged helix-like DNA-binding domain superfamily/Winged helix DNA-binding domain"/>
    <property type="match status" value="1"/>
</dbReference>
<dbReference type="KEGG" id="doe:DENOEST_1141"/>
<reference evidence="1 2" key="1">
    <citation type="submission" date="2020-03" db="EMBL/GenBank/DDBJ databases">
        <authorList>
            <consortium name="Genoscope - CEA"/>
            <person name="William W."/>
        </authorList>
    </citation>
    <scope>NUCLEOTIDE SEQUENCE [LARGE SCALE GENOMIC DNA]</scope>
    <source>
        <strain evidence="2">DSM 16959</strain>
    </source>
</reference>
<dbReference type="InterPro" id="IPR036388">
    <property type="entry name" value="WH-like_DNA-bd_sf"/>
</dbReference>
<dbReference type="GO" id="GO:0003677">
    <property type="term" value="F:DNA binding"/>
    <property type="evidence" value="ECO:0007669"/>
    <property type="project" value="InterPro"/>
</dbReference>
<dbReference type="OrthoDB" id="5497412at2"/>
<proteinExistence type="predicted"/>
<dbReference type="GO" id="GO:0006355">
    <property type="term" value="P:regulation of DNA-templated transcription"/>
    <property type="evidence" value="ECO:0007669"/>
    <property type="project" value="InterPro"/>
</dbReference>
<dbReference type="SUPFAM" id="SSF46894">
    <property type="entry name" value="C-terminal effector domain of the bipartite response regulators"/>
    <property type="match status" value="1"/>
</dbReference>
<gene>
    <name evidence="1" type="ORF">DENOEST_1141</name>
</gene>
<evidence type="ECO:0000313" key="2">
    <source>
        <dbReference type="Proteomes" id="UP000515733"/>
    </source>
</evidence>
<dbReference type="InterPro" id="IPR016032">
    <property type="entry name" value="Sig_transdc_resp-reg_C-effctor"/>
</dbReference>
<dbReference type="RefSeq" id="WP_145772342.1">
    <property type="nucleotide sequence ID" value="NZ_LR778301.1"/>
</dbReference>
<dbReference type="EMBL" id="LR778301">
    <property type="protein sequence ID" value="CAB1368306.1"/>
    <property type="molecule type" value="Genomic_DNA"/>
</dbReference>
<keyword evidence="2" id="KW-1185">Reference proteome</keyword>
<accession>A0A6S6XQP8</accession>
<dbReference type="SMART" id="SM00421">
    <property type="entry name" value="HTH_LUXR"/>
    <property type="match status" value="1"/>
</dbReference>
<evidence type="ECO:0000313" key="1">
    <source>
        <dbReference type="EMBL" id="CAB1368306.1"/>
    </source>
</evidence>
<name>A0A6S6XQP8_9PROT</name>
<protein>
    <submittedName>
        <fullName evidence="1">Uncharacterized protein</fullName>
    </submittedName>
</protein>
<sequence>MSHALEQLINTLYASILDDSPWLAFLDALENQLPCHHATMVLRRPRDGDAGIWIANPTNSLAMAALQREYYRDSPFLDLPEGKVCILTKSQLENQHATYYRQFIRHFSQTTELIGVNMIEPRTGMMFRLRAARIEGESGFGERERKIFEAMIPRLRTAIALYARIALQEYRLSVLDETTGQVAIGSGVLDDKCRILIKNMVLDRVLLAQDGFYARDGVLHCSDPKDDRALRTLLSRLHGSNPQLSGNQTMKVRRVDGERYWSLLVRSSQPRPGVDEKAQSPVIVLLRDASYTPDVTDSALIEFLGLSRAEAALAVRLVKGQSLIDAAASLGISRFTARTQLASIFERTGVHRQAQLVSHILSMMKTVWVN</sequence>
<dbReference type="InterPro" id="IPR000792">
    <property type="entry name" value="Tscrpt_reg_LuxR_C"/>
</dbReference>
<organism evidence="1 2">
    <name type="scientific">Denitratisoma oestradiolicum</name>
    <dbReference type="NCBI Taxonomy" id="311182"/>
    <lineage>
        <taxon>Bacteria</taxon>
        <taxon>Pseudomonadati</taxon>
        <taxon>Pseudomonadota</taxon>
        <taxon>Betaproteobacteria</taxon>
        <taxon>Nitrosomonadales</taxon>
        <taxon>Sterolibacteriaceae</taxon>
        <taxon>Denitratisoma</taxon>
    </lineage>
</organism>
<dbReference type="Proteomes" id="UP000515733">
    <property type="component" value="Chromosome"/>
</dbReference>